<proteinExistence type="predicted"/>
<organism evidence="1">
    <name type="scientific">Phascolarctobacterium faecium</name>
    <dbReference type="NCBI Taxonomy" id="33025"/>
    <lineage>
        <taxon>Bacteria</taxon>
        <taxon>Bacillati</taxon>
        <taxon>Bacillota</taxon>
        <taxon>Negativicutes</taxon>
        <taxon>Acidaminococcales</taxon>
        <taxon>Acidaminococcaceae</taxon>
        <taxon>Phascolarctobacterium</taxon>
    </lineage>
</organism>
<dbReference type="STRING" id="1262914.BN533_01730"/>
<accession>R6J8V2</accession>
<evidence type="ECO:0000313" key="1">
    <source>
        <dbReference type="EMBL" id="CDB46717.1"/>
    </source>
</evidence>
<dbReference type="EMBL" id="CBDS010000099">
    <property type="protein sequence ID" value="CDB46717.1"/>
    <property type="molecule type" value="Genomic_DNA"/>
</dbReference>
<dbReference type="eggNOG" id="ENOG502ZATC">
    <property type="taxonomic scope" value="Bacteria"/>
</dbReference>
<dbReference type="AlphaFoldDB" id="R6J8V2"/>
<sequence length="497" mass="57928">MPIMIENEKWILYKHTSNYELIKAVALDVKNSCASNVSESERYKMQERLAALDLYRTRNTANRPLDSINHRINTLEFYMFGYEDDNKRFIFSPLGNLFLKYINNQEKLKKIFATMLFAIQFQHPANGMPSSFQLYPFRLLLQLMSDHRLNYRLYSTEYAYIVAFVKKVTHENYEELVNRILAFRKLADDVKIELLRGDEHTYVNCIYEWQYYTQKLLRTIGIIDVNEGKSLVKLYHPKKHNSGSRPTGRIVKSGYATIAHDMRLFVKKMLQKYTCFGIPLRLNDDKRMQLDVIKQIYSFYPNILLDEIGEFIDDLQVKLLELPKLIEEYSNNFDNDTAYLFENVLAEGMNMFVNVEARKIGGAGHTDIECLYLTYNKKFAVEAKSTANKLLSINAGRLREHRDQIGGEYTIVVTSRYVPAAKRDIKGNPIVIILASTFGEYLYNHIYHDLREIDYKDFDEIIVNNLGEDISDLISNMTMEKFATKKLIKGGSSNVIC</sequence>
<reference evidence="1" key="1">
    <citation type="submission" date="2012-11" db="EMBL/GenBank/DDBJ databases">
        <title>Dependencies among metagenomic species, viruses, plasmids and units of genetic variation.</title>
        <authorList>
            <person name="Nielsen H.B."/>
            <person name="Almeida M."/>
            <person name="Juncker A.S."/>
            <person name="Rasmussen S."/>
            <person name="Li J."/>
            <person name="Sunagawa S."/>
            <person name="Plichta D."/>
            <person name="Gautier L."/>
            <person name="Le Chatelier E."/>
            <person name="Peletier E."/>
            <person name="Bonde I."/>
            <person name="Nielsen T."/>
            <person name="Manichanh C."/>
            <person name="Arumugam M."/>
            <person name="Batto J."/>
            <person name="Santos M.B.Q.D."/>
            <person name="Blom N."/>
            <person name="Borruel N."/>
            <person name="Burgdorf K.S."/>
            <person name="Boumezbeur F."/>
            <person name="Casellas F."/>
            <person name="Dore J."/>
            <person name="Guarner F."/>
            <person name="Hansen T."/>
            <person name="Hildebrand F."/>
            <person name="Kaas R.S."/>
            <person name="Kennedy S."/>
            <person name="Kristiansen K."/>
            <person name="Kultima J.R."/>
            <person name="Leonard P."/>
            <person name="Levenez F."/>
            <person name="Lund O."/>
            <person name="Moumen B."/>
            <person name="Le Paslier D."/>
            <person name="Pons N."/>
            <person name="Pedersen O."/>
            <person name="Prifti E."/>
            <person name="Qin J."/>
            <person name="Raes J."/>
            <person name="Tap J."/>
            <person name="Tims S."/>
            <person name="Ussery D.W."/>
            <person name="Yamada T."/>
            <person name="MetaHit consortium"/>
            <person name="Renault P."/>
            <person name="Sicheritz-Ponten T."/>
            <person name="Bork P."/>
            <person name="Wang J."/>
            <person name="Brunak S."/>
            <person name="Ehrlich S.D."/>
        </authorList>
    </citation>
    <scope>NUCLEOTIDE SEQUENCE [LARGE SCALE GENOMIC DNA]</scope>
</reference>
<dbReference type="HOGENOM" id="CLU_564710_0_0_9"/>
<comment type="caution">
    <text evidence="1">The sequence shown here is derived from an EMBL/GenBank/DDBJ whole genome shotgun (WGS) entry which is preliminary data.</text>
</comment>
<gene>
    <name evidence="1" type="ORF">BN533_01730</name>
</gene>
<protein>
    <submittedName>
        <fullName evidence="1">Type II restriction enzyme HgAI</fullName>
    </submittedName>
</protein>
<name>R6J8V2_9FIRM</name>